<dbReference type="Pfam" id="PF01565">
    <property type="entry name" value="FAD_binding_4"/>
    <property type="match status" value="1"/>
</dbReference>
<dbReference type="InterPro" id="IPR004113">
    <property type="entry name" value="FAD-bd_oxidored_4_C"/>
</dbReference>
<feature type="domain" description="FAD-binding PCMH-type" evidence="4">
    <location>
        <begin position="34"/>
        <end position="215"/>
    </location>
</feature>
<dbReference type="InterPro" id="IPR016167">
    <property type="entry name" value="FAD-bd_PCMH_sub1"/>
</dbReference>
<dbReference type="InterPro" id="IPR016169">
    <property type="entry name" value="FAD-bd_PCMH_sub2"/>
</dbReference>
<dbReference type="SUPFAM" id="SSF56176">
    <property type="entry name" value="FAD-binding/transporter-associated domain-like"/>
    <property type="match status" value="1"/>
</dbReference>
<dbReference type="AlphaFoldDB" id="A0A964DXF7"/>
<dbReference type="InterPro" id="IPR051264">
    <property type="entry name" value="FAD-oxidored/transferase_4"/>
</dbReference>
<evidence type="ECO:0000313" key="5">
    <source>
        <dbReference type="EMBL" id="MCB8874245.1"/>
    </source>
</evidence>
<dbReference type="Gene3D" id="3.30.70.2190">
    <property type="match status" value="1"/>
</dbReference>
<evidence type="ECO:0000256" key="2">
    <source>
        <dbReference type="ARBA" id="ARBA00022630"/>
    </source>
</evidence>
<dbReference type="GO" id="GO:0071949">
    <property type="term" value="F:FAD binding"/>
    <property type="evidence" value="ECO:0007669"/>
    <property type="project" value="InterPro"/>
</dbReference>
<dbReference type="PANTHER" id="PTHR43716">
    <property type="entry name" value="D-2-HYDROXYGLUTARATE DEHYDROGENASE, MITOCHONDRIAL"/>
    <property type="match status" value="1"/>
</dbReference>
<dbReference type="InterPro" id="IPR036318">
    <property type="entry name" value="FAD-bd_PCMH-like_sf"/>
</dbReference>
<reference evidence="5" key="1">
    <citation type="journal article" date="2021" name="Microorganisms">
        <title>Acidisoma silvae sp. nov. and Acidisomacellulosilytica sp. nov., Two Acidophilic Bacteria Isolated from Decaying Wood, Hydrolyzing Cellulose and Producing Poly-3-hydroxybutyrate.</title>
        <authorList>
            <person name="Mieszkin S."/>
            <person name="Pouder E."/>
            <person name="Uroz S."/>
            <person name="Simon-Colin C."/>
            <person name="Alain K."/>
        </authorList>
    </citation>
    <scope>NUCLEOTIDE SEQUENCE</scope>
    <source>
        <strain evidence="5">HW T2.11</strain>
    </source>
</reference>
<protein>
    <submittedName>
        <fullName evidence="5">FAD-binding oxidoreductase</fullName>
    </submittedName>
</protein>
<dbReference type="EMBL" id="JAESVB010000001">
    <property type="protein sequence ID" value="MCB8874245.1"/>
    <property type="molecule type" value="Genomic_DNA"/>
</dbReference>
<dbReference type="GO" id="GO:0003824">
    <property type="term" value="F:catalytic activity"/>
    <property type="evidence" value="ECO:0007669"/>
    <property type="project" value="InterPro"/>
</dbReference>
<dbReference type="Proteomes" id="UP000708298">
    <property type="component" value="Unassembled WGS sequence"/>
</dbReference>
<comment type="similarity">
    <text evidence="1">Belongs to the FAD-binding oxidoreductase/transferase type 4 family.</text>
</comment>
<name>A0A964DXF7_9PROT</name>
<dbReference type="Gene3D" id="3.30.70.2740">
    <property type="match status" value="1"/>
</dbReference>
<reference evidence="5" key="2">
    <citation type="submission" date="2021-01" db="EMBL/GenBank/DDBJ databases">
        <authorList>
            <person name="Mieszkin S."/>
            <person name="Pouder E."/>
            <person name="Alain K."/>
        </authorList>
    </citation>
    <scope>NUCLEOTIDE SEQUENCE</scope>
    <source>
        <strain evidence="5">HW T2.11</strain>
    </source>
</reference>
<dbReference type="InterPro" id="IPR006094">
    <property type="entry name" value="Oxid_FAD_bind_N"/>
</dbReference>
<sequence length="467" mass="50639">MPIQEELAAIVGDAHVLTAADSLSRYETDWKGWWTGRALAVVRPADTAEVAAVMRLCHERGQPVVPMGGNTGLVEAAPPSQAGDEIVLSLERLNRIRSLDAVGFTMVVEAGCILQSVSDAALEADCFFPLSLGARGSCQIGGNVSTNAGGVNVLRWGMMRDLVLGLEVVLPDGRIWDGLGLLRKDNTGYDLKQLFIGAEGTLGIVTAASLKLFPRPTQLETAFLGLPSAEAALTLFGRARRDLCDLLGAYELITRGAMDLTIGTFPENRDPLSTPAECYVLLQTSVSGGLDLRPRLESFLERAMEDGLVLDGALAESEGQRAAFWRIREDLVDAQYRVAPVHLRTDVSVPQVKLADFIAAADAEMAKHFPDLRPITYGHVGDGNVHYNVLPQPHLTEPVTAHRYEECETMLFDLTARFQGSISAEHGIGRTKRHAFLDITPEIELSLMRGLKQLLDPKGLLSPGRVL</sequence>
<dbReference type="Gene3D" id="3.30.465.10">
    <property type="match status" value="1"/>
</dbReference>
<dbReference type="InterPro" id="IPR016164">
    <property type="entry name" value="FAD-linked_Oxase-like_C"/>
</dbReference>
<dbReference type="InterPro" id="IPR016171">
    <property type="entry name" value="Vanillyl_alc_oxidase_C-sub2"/>
</dbReference>
<organism evidence="5 6">
    <name type="scientific">Acidisoma silvae</name>
    <dbReference type="NCBI Taxonomy" id="2802396"/>
    <lineage>
        <taxon>Bacteria</taxon>
        <taxon>Pseudomonadati</taxon>
        <taxon>Pseudomonadota</taxon>
        <taxon>Alphaproteobacteria</taxon>
        <taxon>Acetobacterales</taxon>
        <taxon>Acidocellaceae</taxon>
        <taxon>Acidisoma</taxon>
    </lineage>
</organism>
<evidence type="ECO:0000259" key="4">
    <source>
        <dbReference type="PROSITE" id="PS51387"/>
    </source>
</evidence>
<dbReference type="Pfam" id="PF02913">
    <property type="entry name" value="FAD-oxidase_C"/>
    <property type="match status" value="1"/>
</dbReference>
<keyword evidence="2" id="KW-0285">Flavoprotein</keyword>
<dbReference type="RefSeq" id="WP_227319894.1">
    <property type="nucleotide sequence ID" value="NZ_JAESVB010000001.1"/>
</dbReference>
<evidence type="ECO:0000313" key="6">
    <source>
        <dbReference type="Proteomes" id="UP000708298"/>
    </source>
</evidence>
<dbReference type="FunFam" id="3.30.465.10:FF:000001">
    <property type="entry name" value="D-2-hydroxyglutarate dehydrogenase, mitochondrial"/>
    <property type="match status" value="1"/>
</dbReference>
<accession>A0A964DXF7</accession>
<proteinExistence type="inferred from homology"/>
<dbReference type="Gene3D" id="3.30.43.10">
    <property type="entry name" value="Uridine Diphospho-n-acetylenolpyruvylglucosamine Reductase, domain 2"/>
    <property type="match status" value="1"/>
</dbReference>
<dbReference type="GO" id="GO:0022904">
    <property type="term" value="P:respiratory electron transport chain"/>
    <property type="evidence" value="ECO:0007669"/>
    <property type="project" value="TreeGrafter"/>
</dbReference>
<dbReference type="PROSITE" id="PS51387">
    <property type="entry name" value="FAD_PCMH"/>
    <property type="match status" value="1"/>
</dbReference>
<dbReference type="Gene3D" id="1.10.45.10">
    <property type="entry name" value="Vanillyl-alcohol Oxidase, Chain A, domain 4"/>
    <property type="match status" value="1"/>
</dbReference>
<keyword evidence="6" id="KW-1185">Reference proteome</keyword>
<gene>
    <name evidence="5" type="ORF">ASILVAE211_03545</name>
</gene>
<evidence type="ECO:0000256" key="1">
    <source>
        <dbReference type="ARBA" id="ARBA00008000"/>
    </source>
</evidence>
<comment type="caution">
    <text evidence="5">The sequence shown here is derived from an EMBL/GenBank/DDBJ whole genome shotgun (WGS) entry which is preliminary data.</text>
</comment>
<evidence type="ECO:0000256" key="3">
    <source>
        <dbReference type="ARBA" id="ARBA00022827"/>
    </source>
</evidence>
<dbReference type="InterPro" id="IPR016166">
    <property type="entry name" value="FAD-bd_PCMH"/>
</dbReference>
<keyword evidence="3" id="KW-0274">FAD</keyword>
<dbReference type="SUPFAM" id="SSF55103">
    <property type="entry name" value="FAD-linked oxidases, C-terminal domain"/>
    <property type="match status" value="1"/>
</dbReference>
<dbReference type="PANTHER" id="PTHR43716:SF2">
    <property type="entry name" value="BLL6224 PROTEIN"/>
    <property type="match status" value="1"/>
</dbReference>